<feature type="domain" description="Rhodanese" evidence="2">
    <location>
        <begin position="22"/>
        <end position="116"/>
    </location>
</feature>
<name>M0LXK2_NATLA</name>
<evidence type="ECO:0000256" key="1">
    <source>
        <dbReference type="SAM" id="MobiDB-lite"/>
    </source>
</evidence>
<evidence type="ECO:0000313" key="6">
    <source>
        <dbReference type="Proteomes" id="UP000186547"/>
    </source>
</evidence>
<protein>
    <submittedName>
        <fullName evidence="3 4">Rhodanese</fullName>
    </submittedName>
</protein>
<dbReference type="PANTHER" id="PTHR43031:SF1">
    <property type="entry name" value="PYRIDINE NUCLEOTIDE-DISULPHIDE OXIDOREDUCTASE"/>
    <property type="match status" value="1"/>
</dbReference>
<organism evidence="4 5">
    <name type="scientific">Natronobacterium lacisalsi AJ5</name>
    <dbReference type="NCBI Taxonomy" id="358396"/>
    <lineage>
        <taxon>Archaea</taxon>
        <taxon>Methanobacteriati</taxon>
        <taxon>Methanobacteriota</taxon>
        <taxon>Stenosarchaea group</taxon>
        <taxon>Halobacteria</taxon>
        <taxon>Halobacteriales</taxon>
        <taxon>Natrialbaceae</taxon>
        <taxon>Natronobacterium</taxon>
    </lineage>
</organism>
<dbReference type="InterPro" id="IPR050229">
    <property type="entry name" value="GlpE_sulfurtransferase"/>
</dbReference>
<dbReference type="Proteomes" id="UP000011555">
    <property type="component" value="Unassembled WGS sequence"/>
</dbReference>
<dbReference type="CDD" id="cd00158">
    <property type="entry name" value="RHOD"/>
    <property type="match status" value="1"/>
</dbReference>
<proteinExistence type="predicted"/>
<dbReference type="EMBL" id="AOLZ01000004">
    <property type="protein sequence ID" value="EMA37903.1"/>
    <property type="molecule type" value="Genomic_DNA"/>
</dbReference>
<dbReference type="PANTHER" id="PTHR43031">
    <property type="entry name" value="FAD-DEPENDENT OXIDOREDUCTASE"/>
    <property type="match status" value="1"/>
</dbReference>
<evidence type="ECO:0000259" key="2">
    <source>
        <dbReference type="PROSITE" id="PS50206"/>
    </source>
</evidence>
<dbReference type="SUPFAM" id="SSF52821">
    <property type="entry name" value="Rhodanese/Cell cycle control phosphatase"/>
    <property type="match status" value="1"/>
</dbReference>
<keyword evidence="5" id="KW-1185">Reference proteome</keyword>
<reference evidence="3 6" key="1">
    <citation type="journal article" date="2011" name="J. Bacteriol.">
        <title>Genome sequence of Halobiforma lacisalsi AJ5, an extremely halophilic archaeon which harbors a bop gene.</title>
        <authorList>
            <person name="Jiang X."/>
            <person name="Wang S."/>
            <person name="Cheng H."/>
            <person name="Huo Y."/>
            <person name="Zhang X."/>
            <person name="Zhu X."/>
            <person name="Han X."/>
            <person name="Ni P."/>
            <person name="Wu M."/>
        </authorList>
    </citation>
    <scope>NUCLEOTIDE SEQUENCE [LARGE SCALE GENOMIC DNA]</scope>
    <source>
        <strain evidence="3 6">AJ5</strain>
    </source>
</reference>
<dbReference type="Gene3D" id="3.40.250.10">
    <property type="entry name" value="Rhodanese-like domain"/>
    <property type="match status" value="1"/>
</dbReference>
<evidence type="ECO:0000313" key="3">
    <source>
        <dbReference type="EMBL" id="APW97346.1"/>
    </source>
</evidence>
<evidence type="ECO:0000313" key="4">
    <source>
        <dbReference type="EMBL" id="EMA37903.1"/>
    </source>
</evidence>
<dbReference type="eggNOG" id="arCOG00517">
    <property type="taxonomic scope" value="Archaea"/>
</dbReference>
<dbReference type="Pfam" id="PF00581">
    <property type="entry name" value="Rhodanese"/>
    <property type="match status" value="1"/>
</dbReference>
<dbReference type="PROSITE" id="PS50206">
    <property type="entry name" value="RHODANESE_3"/>
    <property type="match status" value="1"/>
</dbReference>
<dbReference type="EMBL" id="CP019285">
    <property type="protein sequence ID" value="APW97346.1"/>
    <property type="molecule type" value="Genomic_DNA"/>
</dbReference>
<dbReference type="STRING" id="358396.CHINAEXTREME_05995"/>
<reference evidence="3" key="3">
    <citation type="submission" date="2017-01" db="EMBL/GenBank/DDBJ databases">
        <authorList>
            <person name="Mah S.A."/>
            <person name="Swanson W.J."/>
            <person name="Moy G.W."/>
            <person name="Vacquier V.D."/>
        </authorList>
    </citation>
    <scope>NUCLEOTIDE SEQUENCE</scope>
    <source>
        <strain evidence="3">AJ5</strain>
    </source>
</reference>
<reference evidence="4 5" key="2">
    <citation type="journal article" date="2014" name="PLoS Genet.">
        <title>Phylogenetically driven sequencing of extremely halophilic archaea reveals strategies for static and dynamic osmo-response.</title>
        <authorList>
            <person name="Becker E.A."/>
            <person name="Seitzer P.M."/>
            <person name="Tritt A."/>
            <person name="Larsen D."/>
            <person name="Krusor M."/>
            <person name="Yao A.I."/>
            <person name="Wu D."/>
            <person name="Madern D."/>
            <person name="Eisen J.A."/>
            <person name="Darling A.E."/>
            <person name="Facciotti M.T."/>
        </authorList>
    </citation>
    <scope>NUCLEOTIDE SEQUENCE [LARGE SCALE GENOMIC DNA]</scope>
    <source>
        <strain evidence="4 5">AJ5</strain>
    </source>
</reference>
<gene>
    <name evidence="4" type="ORF">C445_00610</name>
    <name evidence="3" type="ORF">CHINAEXTREME_05995</name>
</gene>
<evidence type="ECO:0000313" key="5">
    <source>
        <dbReference type="Proteomes" id="UP000011555"/>
    </source>
</evidence>
<dbReference type="InterPro" id="IPR036873">
    <property type="entry name" value="Rhodanese-like_dom_sf"/>
</dbReference>
<dbReference type="InterPro" id="IPR001763">
    <property type="entry name" value="Rhodanese-like_dom"/>
</dbReference>
<accession>M0LXK2</accession>
<dbReference type="AlphaFoldDB" id="M0LXK2"/>
<feature type="region of interest" description="Disordered" evidence="1">
    <location>
        <begin position="180"/>
        <end position="212"/>
    </location>
</feature>
<dbReference type="PATRIC" id="fig|358396.7.peg.129"/>
<sequence>MYDLYVMSEITPDRLADRLADEDDGIFILDIRPGEEYEAWHISGSENIPIYDLLTEDLRVADPALSTLPRDAEIVTVCAAGVVSQKATDRLRTIGYDAKTLANGMQGWSRVHRHAPIEIDIDGTLVQVARPGKGCLSHVLLSDGEAAVYDHSQYVSECESIIDEYDADLVAVGVSTPTHTPITFREDDGSPIATRSRTTVTPTTPTGSTPQR</sequence>
<feature type="compositionally biased region" description="Low complexity" evidence="1">
    <location>
        <begin position="194"/>
        <end position="212"/>
    </location>
</feature>
<dbReference type="KEGG" id="hlc:CHINAEXTREME05995"/>
<dbReference type="SMART" id="SM00450">
    <property type="entry name" value="RHOD"/>
    <property type="match status" value="1"/>
</dbReference>
<dbReference type="Proteomes" id="UP000186547">
    <property type="component" value="Chromosome"/>
</dbReference>